<sequence>MNEIPIAGRATQLKRYWIAPDRWDDYMRVWERIALIRRRCGFDIPFAYADRENSIFTWAISHDNFAEGAARYYADPERKTVSRTDYDPATGAYSIDASRSEGQAVEDYIVKAEIDFVTPVAVP</sequence>
<dbReference type="RefSeq" id="WP_021239465.1">
    <property type="nucleotide sequence ID" value="NZ_ATHO01000149.1"/>
</dbReference>
<reference evidence="1 2" key="1">
    <citation type="journal article" date="2013" name="Genome Announc.">
        <title>Draft Genome Sequence of Sphingobium quisquiliarum Strain P25T, a Novel Hexachlorocyclohexane (HCH)-Degrading Bacterium Isolated from an HCH Dumpsite.</title>
        <authorList>
            <person name="Kumar Singh A."/>
            <person name="Sangwan N."/>
            <person name="Sharma A."/>
            <person name="Gupta V."/>
            <person name="Khurana J.P."/>
            <person name="Lal R."/>
        </authorList>
    </citation>
    <scope>NUCLEOTIDE SEQUENCE [LARGE SCALE GENOMIC DNA]</scope>
    <source>
        <strain evidence="1 2">P25</strain>
    </source>
</reference>
<protein>
    <recommendedName>
        <fullName evidence="3">NIPSNAP domain-containing protein</fullName>
    </recommendedName>
</protein>
<dbReference type="Proteomes" id="UP000015525">
    <property type="component" value="Unassembled WGS sequence"/>
</dbReference>
<dbReference type="EMBL" id="ATHO01000149">
    <property type="protein sequence ID" value="EQB01938.1"/>
    <property type="molecule type" value="Genomic_DNA"/>
</dbReference>
<comment type="caution">
    <text evidence="1">The sequence shown here is derived from an EMBL/GenBank/DDBJ whole genome shotgun (WGS) entry which is preliminary data.</text>
</comment>
<dbReference type="PATRIC" id="fig|1329909.3.peg.3296"/>
<accession>T0GPM6</accession>
<evidence type="ECO:0000313" key="2">
    <source>
        <dbReference type="Proteomes" id="UP000015525"/>
    </source>
</evidence>
<evidence type="ECO:0000313" key="1">
    <source>
        <dbReference type="EMBL" id="EQB01938.1"/>
    </source>
</evidence>
<gene>
    <name evidence="1" type="ORF">L288_17100</name>
</gene>
<keyword evidence="2" id="KW-1185">Reference proteome</keyword>
<name>T0GPM6_9SPHN</name>
<proteinExistence type="predicted"/>
<dbReference type="AlphaFoldDB" id="T0GPM6"/>
<evidence type="ECO:0008006" key="3">
    <source>
        <dbReference type="Google" id="ProtNLM"/>
    </source>
</evidence>
<organism evidence="1 2">
    <name type="scientific">Sphingobium quisquiliarum P25</name>
    <dbReference type="NCBI Taxonomy" id="1329909"/>
    <lineage>
        <taxon>Bacteria</taxon>
        <taxon>Pseudomonadati</taxon>
        <taxon>Pseudomonadota</taxon>
        <taxon>Alphaproteobacteria</taxon>
        <taxon>Sphingomonadales</taxon>
        <taxon>Sphingomonadaceae</taxon>
        <taxon>Sphingobium</taxon>
    </lineage>
</organism>